<keyword evidence="8" id="KW-1185">Reference proteome</keyword>
<comment type="caution">
    <text evidence="7">The sequence shown here is derived from an EMBL/GenBank/DDBJ whole genome shotgun (WGS) entry which is preliminary data.</text>
</comment>
<keyword evidence="5 6" id="KW-0143">Chaperone</keyword>
<organism evidence="7 8">
    <name type="scientific">Azospirillum oleiclasticum</name>
    <dbReference type="NCBI Taxonomy" id="2735135"/>
    <lineage>
        <taxon>Bacteria</taxon>
        <taxon>Pseudomonadati</taxon>
        <taxon>Pseudomonadota</taxon>
        <taxon>Alphaproteobacteria</taxon>
        <taxon>Rhodospirillales</taxon>
        <taxon>Azospirillaceae</taxon>
        <taxon>Azospirillum</taxon>
    </lineage>
</organism>
<evidence type="ECO:0000313" key="8">
    <source>
        <dbReference type="Proteomes" id="UP000584642"/>
    </source>
</evidence>
<dbReference type="SUPFAM" id="SSF54611">
    <property type="entry name" value="SecB-like"/>
    <property type="match status" value="1"/>
</dbReference>
<evidence type="ECO:0000313" key="7">
    <source>
        <dbReference type="EMBL" id="NYZ20243.1"/>
    </source>
</evidence>
<reference evidence="7 8" key="1">
    <citation type="submission" date="2020-05" db="EMBL/GenBank/DDBJ databases">
        <title>Azospirillum oleiclasticum sp. nov, a nitrogen-fixing and heavy crude oil-emulsifying bacterium isolated from the crude oil of Yumen Oilfield.</title>
        <authorList>
            <person name="Wu D."/>
            <person name="Cai M."/>
            <person name="Zhang X."/>
        </authorList>
    </citation>
    <scope>NUCLEOTIDE SEQUENCE [LARGE SCALE GENOMIC DNA]</scope>
    <source>
        <strain evidence="7 8">ROY-1-1-2</strain>
    </source>
</reference>
<dbReference type="PRINTS" id="PR01594">
    <property type="entry name" value="SECBCHAPRONE"/>
</dbReference>
<evidence type="ECO:0000256" key="3">
    <source>
        <dbReference type="ARBA" id="ARBA00022927"/>
    </source>
</evidence>
<dbReference type="Pfam" id="PF02556">
    <property type="entry name" value="SecB"/>
    <property type="match status" value="1"/>
</dbReference>
<dbReference type="Proteomes" id="UP000584642">
    <property type="component" value="Unassembled WGS sequence"/>
</dbReference>
<evidence type="ECO:0000256" key="1">
    <source>
        <dbReference type="ARBA" id="ARBA00009990"/>
    </source>
</evidence>
<dbReference type="Gene3D" id="3.10.420.10">
    <property type="entry name" value="SecB-like"/>
    <property type="match status" value="1"/>
</dbReference>
<comment type="subcellular location">
    <subcellularLocation>
        <location evidence="6">Cytoplasm</location>
    </subcellularLocation>
</comment>
<keyword evidence="6" id="KW-0963">Cytoplasm</keyword>
<dbReference type="RefSeq" id="WP_180282007.1">
    <property type="nucleotide sequence ID" value="NZ_JABFDB010000006.1"/>
</dbReference>
<dbReference type="HAMAP" id="MF_00821">
    <property type="entry name" value="SecB"/>
    <property type="match status" value="1"/>
</dbReference>
<name>A0ABX2TAM9_9PROT</name>
<sequence length="165" mass="17894">MSEQATNGQDQGGPAALPLHVLAQYVKDLSFENPNAPQSLMAGQPQPQVNISVDVQARLAADDIYEVVLELRAEAKQAETTTFIVELSYGGLFQLPGVPEEHHAPLLMIEGARMLFPFARAIVAEATRDGGYPPLMVNPIDFVDLFRRRAAAAQAQQATGQQPPF</sequence>
<protein>
    <recommendedName>
        <fullName evidence="6">Protein-export protein SecB</fullName>
    </recommendedName>
</protein>
<comment type="function">
    <text evidence="6">One of the proteins required for the normal export of preproteins out of the cell cytoplasm. It is a molecular chaperone that binds to a subset of precursor proteins, maintaining them in a translocation-competent state. It also specifically binds to its receptor SecA.</text>
</comment>
<accession>A0ABX2TAM9</accession>
<evidence type="ECO:0000256" key="4">
    <source>
        <dbReference type="ARBA" id="ARBA00023010"/>
    </source>
</evidence>
<dbReference type="PANTHER" id="PTHR36918:SF1">
    <property type="entry name" value="PROTEIN-EXPORT PROTEIN SECB"/>
    <property type="match status" value="1"/>
</dbReference>
<comment type="subunit">
    <text evidence="6">Homotetramer, a dimer of dimers. One homotetramer interacts with 1 SecA dimer.</text>
</comment>
<dbReference type="InterPro" id="IPR003708">
    <property type="entry name" value="SecB"/>
</dbReference>
<gene>
    <name evidence="6 7" type="primary">secB</name>
    <name evidence="7" type="ORF">HND93_11010</name>
</gene>
<evidence type="ECO:0000256" key="5">
    <source>
        <dbReference type="ARBA" id="ARBA00023186"/>
    </source>
</evidence>
<dbReference type="InterPro" id="IPR035958">
    <property type="entry name" value="SecB-like_sf"/>
</dbReference>
<comment type="similarity">
    <text evidence="1 6">Belongs to the SecB family.</text>
</comment>
<evidence type="ECO:0000256" key="2">
    <source>
        <dbReference type="ARBA" id="ARBA00022448"/>
    </source>
</evidence>
<dbReference type="NCBIfam" id="NF004392">
    <property type="entry name" value="PRK05751.1-3"/>
    <property type="match status" value="1"/>
</dbReference>
<proteinExistence type="inferred from homology"/>
<keyword evidence="3 6" id="KW-0653">Protein transport</keyword>
<dbReference type="NCBIfam" id="TIGR00809">
    <property type="entry name" value="secB"/>
    <property type="match status" value="1"/>
</dbReference>
<evidence type="ECO:0000256" key="6">
    <source>
        <dbReference type="HAMAP-Rule" id="MF_00821"/>
    </source>
</evidence>
<keyword evidence="2 6" id="KW-0813">Transport</keyword>
<keyword evidence="4 6" id="KW-0811">Translocation</keyword>
<dbReference type="EMBL" id="JABFDB010000006">
    <property type="protein sequence ID" value="NYZ20243.1"/>
    <property type="molecule type" value="Genomic_DNA"/>
</dbReference>
<dbReference type="PANTHER" id="PTHR36918">
    <property type="match status" value="1"/>
</dbReference>